<dbReference type="InParanoid" id="E4Y0P6"/>
<feature type="binding site" evidence="1">
    <location>
        <begin position="272"/>
        <end position="276"/>
    </location>
    <ligand>
        <name>substrate</name>
    </ligand>
</feature>
<keyword evidence="4" id="KW-1133">Transmembrane helix</keyword>
<feature type="disulfide bond" evidence="3">
    <location>
        <begin position="492"/>
        <end position="601"/>
    </location>
</feature>
<dbReference type="OrthoDB" id="6019616at2759"/>
<dbReference type="AlphaFoldDB" id="E4Y0P6"/>
<reference evidence="5" key="1">
    <citation type="journal article" date="2010" name="Science">
        <title>Plasticity of animal genome architecture unmasked by rapid evolution of a pelagic tunicate.</title>
        <authorList>
            <person name="Denoeud F."/>
            <person name="Henriet S."/>
            <person name="Mungpakdee S."/>
            <person name="Aury J.M."/>
            <person name="Da Silva C."/>
            <person name="Brinkmann H."/>
            <person name="Mikhaleva J."/>
            <person name="Olsen L.C."/>
            <person name="Jubin C."/>
            <person name="Canestro C."/>
            <person name="Bouquet J.M."/>
            <person name="Danks G."/>
            <person name="Poulain J."/>
            <person name="Campsteijn C."/>
            <person name="Adamski M."/>
            <person name="Cross I."/>
            <person name="Yadetie F."/>
            <person name="Muffato M."/>
            <person name="Louis A."/>
            <person name="Butcher S."/>
            <person name="Tsagkogeorga G."/>
            <person name="Konrad A."/>
            <person name="Singh S."/>
            <person name="Jensen M.F."/>
            <person name="Cong E.H."/>
            <person name="Eikeseth-Otteraa H."/>
            <person name="Noel B."/>
            <person name="Anthouard V."/>
            <person name="Porcel B.M."/>
            <person name="Kachouri-Lafond R."/>
            <person name="Nishino A."/>
            <person name="Ugolini M."/>
            <person name="Chourrout P."/>
            <person name="Nishida H."/>
            <person name="Aasland R."/>
            <person name="Huzurbazar S."/>
            <person name="Westhof E."/>
            <person name="Delsuc F."/>
            <person name="Lehrach H."/>
            <person name="Reinhardt R."/>
            <person name="Weissenbach J."/>
            <person name="Roy S.W."/>
            <person name="Artiguenave F."/>
            <person name="Postlethwait J.H."/>
            <person name="Manak J.R."/>
            <person name="Thompson E.M."/>
            <person name="Jaillon O."/>
            <person name="Du Pasquier L."/>
            <person name="Boudinot P."/>
            <person name="Liberles D.A."/>
            <person name="Volff J.N."/>
            <person name="Philippe H."/>
            <person name="Lenhard B."/>
            <person name="Roest Crollius H."/>
            <person name="Wincker P."/>
            <person name="Chourrout D."/>
        </authorList>
    </citation>
    <scope>NUCLEOTIDE SEQUENCE [LARGE SCALE GENOMIC DNA]</scope>
</reference>
<name>E4Y0P6_OIKDI</name>
<dbReference type="GO" id="GO:0005795">
    <property type="term" value="C:Golgi stack"/>
    <property type="evidence" value="ECO:0007669"/>
    <property type="project" value="InterPro"/>
</dbReference>
<feature type="disulfide bond" evidence="3">
    <location>
        <begin position="351"/>
        <end position="365"/>
    </location>
</feature>
<feature type="transmembrane region" description="Helical" evidence="4">
    <location>
        <begin position="7"/>
        <end position="25"/>
    </location>
</feature>
<evidence type="ECO:0000313" key="5">
    <source>
        <dbReference type="EMBL" id="CBY15454.1"/>
    </source>
</evidence>
<feature type="binding site" evidence="1">
    <location>
        <position position="305"/>
    </location>
    <ligand>
        <name>substrate</name>
    </ligand>
</feature>
<dbReference type="Gene3D" id="3.90.550.10">
    <property type="entry name" value="Spore Coat Polysaccharide Biosynthesis Protein SpsA, Chain A"/>
    <property type="match status" value="1"/>
</dbReference>
<keyword evidence="2" id="KW-0479">Metal-binding</keyword>
<dbReference type="GO" id="GO:0009312">
    <property type="term" value="P:oligosaccharide biosynthetic process"/>
    <property type="evidence" value="ECO:0007669"/>
    <property type="project" value="InterPro"/>
</dbReference>
<feature type="binding site" evidence="2">
    <location>
        <position position="531"/>
    </location>
    <ligand>
        <name>Mn(2+)</name>
        <dbReference type="ChEBI" id="CHEBI:29035"/>
    </ligand>
</feature>
<evidence type="ECO:0000313" key="7">
    <source>
        <dbReference type="Proteomes" id="UP000001307"/>
    </source>
</evidence>
<dbReference type="GO" id="GO:0008455">
    <property type="term" value="F:alpha-1,6-mannosylglycoprotein 2-beta-N-acetylglucosaminyltransferase activity"/>
    <property type="evidence" value="ECO:0007669"/>
    <property type="project" value="InterPro"/>
</dbReference>
<dbReference type="GO" id="GO:0000139">
    <property type="term" value="C:Golgi membrane"/>
    <property type="evidence" value="ECO:0007669"/>
    <property type="project" value="TreeGrafter"/>
</dbReference>
<gene>
    <name evidence="5" type="ORF">GSOID_T00013728001</name>
    <name evidence="6" type="ORF">GSOID_T00019242001</name>
</gene>
<evidence type="ECO:0000256" key="2">
    <source>
        <dbReference type="PIRSR" id="PIRSR607754-2"/>
    </source>
</evidence>
<dbReference type="GO" id="GO:0046872">
    <property type="term" value="F:metal ion binding"/>
    <property type="evidence" value="ECO:0007669"/>
    <property type="project" value="UniProtKB-KW"/>
</dbReference>
<organism evidence="5">
    <name type="scientific">Oikopleura dioica</name>
    <name type="common">Tunicate</name>
    <dbReference type="NCBI Taxonomy" id="34765"/>
    <lineage>
        <taxon>Eukaryota</taxon>
        <taxon>Metazoa</taxon>
        <taxon>Chordata</taxon>
        <taxon>Tunicata</taxon>
        <taxon>Appendicularia</taxon>
        <taxon>Copelata</taxon>
        <taxon>Oikopleuridae</taxon>
        <taxon>Oikopleura</taxon>
    </lineage>
</organism>
<keyword evidence="7" id="KW-1185">Reference proteome</keyword>
<feature type="binding site" evidence="2">
    <location>
        <position position="411"/>
    </location>
    <ligand>
        <name>Mn(2+)</name>
        <dbReference type="ChEBI" id="CHEBI:29035"/>
    </ligand>
</feature>
<dbReference type="EMBL" id="FN655307">
    <property type="protein sequence ID" value="CBY38725.1"/>
    <property type="molecule type" value="Genomic_DNA"/>
</dbReference>
<evidence type="ECO:0000313" key="6">
    <source>
        <dbReference type="EMBL" id="CBY38725.1"/>
    </source>
</evidence>
<dbReference type="PANTHER" id="PTHR12871">
    <property type="entry name" value="BETA-1,2-N-ACETYLGLUCOSAMINYLTRANSFERASE II"/>
    <property type="match status" value="1"/>
</dbReference>
<evidence type="ECO:0000256" key="3">
    <source>
        <dbReference type="PIRSR" id="PIRSR607754-3"/>
    </source>
</evidence>
<keyword evidence="2" id="KW-0464">Manganese</keyword>
<dbReference type="UniPathway" id="UPA00378"/>
<dbReference type="InterPro" id="IPR007754">
    <property type="entry name" value="GlcNAc_II"/>
</dbReference>
<keyword evidence="4" id="KW-0812">Transmembrane</keyword>
<proteinExistence type="predicted"/>
<protein>
    <recommendedName>
        <fullName evidence="8">Alpha-1,6-mannosyl-glycoprotein 2-beta-N-acetylglucosaminyltransferase</fullName>
    </recommendedName>
</protein>
<dbReference type="EMBL" id="FN653520">
    <property type="protein sequence ID" value="CBY15454.1"/>
    <property type="molecule type" value="Genomic_DNA"/>
</dbReference>
<sequence>MRCHFMSAVYFVLGSIAFLGALHIIRTNDEIDLSKRSSASAYEDTLARLGHRNVEPSDFDDRIENENDLSFKINDVLDKVIELGAAVQVPAVSVGKRGGPPARPTPSPEQLRMREEAENLIPKPSLPPFRPVTSSIEDDVDFMKIFNDKRRFMYAERQKIEEKNYANMKNKARNAADQKYKILIENRKINESYKPAKPPAAGASFDQVKREWKIVERPTPSPGSPKMTTQNPLTDDDLRTVREQITMMNDQAAHGPYSKDAGEYFDNIFLVQVHSRTDFTKFFLETIAKQPNLSKSKNLIVISHDIWREDMNFLTQNLADSGLDIPFVNIFFPKSVLFYKNEFPAASPDDCPVKIGYEGAQEANCQNREWFDTFDNYREPHIVNIKHHWWWKLNFVDQNFKFGYLILVEEDHALSEDALHVLDLMKDLRVNKGADLIALGHYTNNLKLATKLSKTPPDQVKVEEWFSGAYNMAMAVSKRWVDDVIAMKNDFCSYDDYNWDWTLLHLSKEVQTKLGKQPWKVMVPTLPRSQHMGITGCGVHFTKGGCDFESIKAMFEKDQAVLQQSGKMFPQILNVAPAAKKKSSSITRNGGWGDLRDILMCLEYSKNALEIDMSFLEKIKS</sequence>
<keyword evidence="4" id="KW-0472">Membrane</keyword>
<accession>E4Y0P6</accession>
<dbReference type="InterPro" id="IPR029044">
    <property type="entry name" value="Nucleotide-diphossugar_trans"/>
</dbReference>
<dbReference type="Proteomes" id="UP000001307">
    <property type="component" value="Unassembled WGS sequence"/>
</dbReference>
<dbReference type="Proteomes" id="UP000011014">
    <property type="component" value="Unassembled WGS sequence"/>
</dbReference>
<dbReference type="PANTHER" id="PTHR12871:SF6">
    <property type="entry name" value="ALPHA-1,6-MANNOSYL-GLYCOPROTEIN 2-BETA-N-ACETYLGLUCOSAMINYLTRANSFERASE"/>
    <property type="match status" value="1"/>
</dbReference>
<evidence type="ECO:0008006" key="8">
    <source>
        <dbReference type="Google" id="ProtNLM"/>
    </source>
</evidence>
<dbReference type="GO" id="GO:0006487">
    <property type="term" value="P:protein N-linked glycosylation"/>
    <property type="evidence" value="ECO:0007669"/>
    <property type="project" value="TreeGrafter"/>
</dbReference>
<dbReference type="Pfam" id="PF05060">
    <property type="entry name" value="MGAT2"/>
    <property type="match status" value="1"/>
</dbReference>
<keyword evidence="3" id="KW-1015">Disulfide bond</keyword>
<evidence type="ECO:0000256" key="1">
    <source>
        <dbReference type="PIRSR" id="PIRSR607754-1"/>
    </source>
</evidence>
<evidence type="ECO:0000256" key="4">
    <source>
        <dbReference type="SAM" id="Phobius"/>
    </source>
</evidence>
<feature type="disulfide bond" evidence="3">
    <location>
        <begin position="537"/>
        <end position="546"/>
    </location>
</feature>
<comment type="cofactor">
    <cofactor evidence="2">
        <name>Mn(2+)</name>
        <dbReference type="ChEBI" id="CHEBI:29035"/>
    </cofactor>
</comment>